<evidence type="ECO:0000256" key="1">
    <source>
        <dbReference type="ARBA" id="ARBA00023125"/>
    </source>
</evidence>
<dbReference type="InterPro" id="IPR036390">
    <property type="entry name" value="WH_DNA-bd_sf"/>
</dbReference>
<dbReference type="EMBL" id="JBHTBU010000001">
    <property type="protein sequence ID" value="MFC7288458.1"/>
    <property type="molecule type" value="Genomic_DNA"/>
</dbReference>
<keyword evidence="3" id="KW-1185">Reference proteome</keyword>
<organism evidence="2 3">
    <name type="scientific">Herminiimonas glaciei</name>
    <dbReference type="NCBI Taxonomy" id="523788"/>
    <lineage>
        <taxon>Bacteria</taxon>
        <taxon>Pseudomonadati</taxon>
        <taxon>Pseudomonadota</taxon>
        <taxon>Betaproteobacteria</taxon>
        <taxon>Burkholderiales</taxon>
        <taxon>Oxalobacteraceae</taxon>
        <taxon>Herminiimonas</taxon>
    </lineage>
</organism>
<dbReference type="InterPro" id="IPR036388">
    <property type="entry name" value="WH-like_DNA-bd_sf"/>
</dbReference>
<dbReference type="Proteomes" id="UP001596542">
    <property type="component" value="Unassembled WGS sequence"/>
</dbReference>
<dbReference type="RefSeq" id="WP_012078478.1">
    <property type="nucleotide sequence ID" value="NZ_JBHTBU010000001.1"/>
</dbReference>
<sequence>MKLTRFSDIGLRVLMYLARESRSPSVTVAEVALQFDVPHNHLVKVVGMLAKMGWIDAVRGRNGGISLAASPDTLHIGSILRVLEGDAEAIDCEGIGCRLSGDCRLRNALKIGVDAFYNAMDEYTLADIVSGNTGEHIVMMHRNFLMDRAAIA</sequence>
<comment type="caution">
    <text evidence="2">The sequence shown here is derived from an EMBL/GenBank/DDBJ whole genome shotgun (WGS) entry which is preliminary data.</text>
</comment>
<evidence type="ECO:0000313" key="3">
    <source>
        <dbReference type="Proteomes" id="UP001596542"/>
    </source>
</evidence>
<accession>A0ABW2IBJ1</accession>
<reference evidence="3" key="1">
    <citation type="journal article" date="2019" name="Int. J. Syst. Evol. Microbiol.">
        <title>The Global Catalogue of Microorganisms (GCM) 10K type strain sequencing project: providing services to taxonomists for standard genome sequencing and annotation.</title>
        <authorList>
            <consortium name="The Broad Institute Genomics Platform"/>
            <consortium name="The Broad Institute Genome Sequencing Center for Infectious Disease"/>
            <person name="Wu L."/>
            <person name="Ma J."/>
        </authorList>
    </citation>
    <scope>NUCLEOTIDE SEQUENCE [LARGE SCALE GENOMIC DNA]</scope>
    <source>
        <strain evidence="3">KACC 12508</strain>
    </source>
</reference>
<dbReference type="Gene3D" id="1.10.10.10">
    <property type="entry name" value="Winged helix-like DNA-binding domain superfamily/Winged helix DNA-binding domain"/>
    <property type="match status" value="1"/>
</dbReference>
<keyword evidence="1" id="KW-0238">DNA-binding</keyword>
<dbReference type="Pfam" id="PF02082">
    <property type="entry name" value="Rrf2"/>
    <property type="match status" value="1"/>
</dbReference>
<dbReference type="InterPro" id="IPR000944">
    <property type="entry name" value="Tscrpt_reg_Rrf2"/>
</dbReference>
<dbReference type="PANTHER" id="PTHR33221">
    <property type="entry name" value="WINGED HELIX-TURN-HELIX TRANSCRIPTIONAL REGULATOR, RRF2 FAMILY"/>
    <property type="match status" value="1"/>
</dbReference>
<dbReference type="PANTHER" id="PTHR33221:SF4">
    <property type="entry name" value="HTH-TYPE TRANSCRIPTIONAL REPRESSOR NSRR"/>
    <property type="match status" value="1"/>
</dbReference>
<evidence type="ECO:0000313" key="2">
    <source>
        <dbReference type="EMBL" id="MFC7288458.1"/>
    </source>
</evidence>
<dbReference type="PROSITE" id="PS51197">
    <property type="entry name" value="HTH_RRF2_2"/>
    <property type="match status" value="1"/>
</dbReference>
<dbReference type="NCBIfam" id="TIGR00738">
    <property type="entry name" value="rrf2_super"/>
    <property type="match status" value="1"/>
</dbReference>
<name>A0ABW2IBJ1_9BURK</name>
<dbReference type="SUPFAM" id="SSF46785">
    <property type="entry name" value="Winged helix' DNA-binding domain"/>
    <property type="match status" value="1"/>
</dbReference>
<proteinExistence type="predicted"/>
<protein>
    <submittedName>
        <fullName evidence="2">RrF2 family transcriptional regulator</fullName>
    </submittedName>
</protein>
<gene>
    <name evidence="2" type="ORF">ACFQPC_10460</name>
</gene>